<name>A0A7I9ZYD4_9BACE</name>
<dbReference type="EMBL" id="BLLS01000002">
    <property type="protein sequence ID" value="GFH84870.1"/>
    <property type="molecule type" value="Genomic_DNA"/>
</dbReference>
<organism evidence="1 2">
    <name type="scientific">Bacteroides acidifaciens</name>
    <dbReference type="NCBI Taxonomy" id="85831"/>
    <lineage>
        <taxon>Bacteria</taxon>
        <taxon>Pseudomonadati</taxon>
        <taxon>Bacteroidota</taxon>
        <taxon>Bacteroidia</taxon>
        <taxon>Bacteroidales</taxon>
        <taxon>Bacteroidaceae</taxon>
        <taxon>Bacteroides</taxon>
    </lineage>
</organism>
<evidence type="ECO:0000313" key="1">
    <source>
        <dbReference type="EMBL" id="GFH84870.1"/>
    </source>
</evidence>
<accession>A0A7I9ZYD4</accession>
<protein>
    <submittedName>
        <fullName evidence="1">Uncharacterized protein</fullName>
    </submittedName>
</protein>
<sequence>MYDNEDLERFYFLYQVEILPHGHVVGVLLVSKTKTLYQYLTKCAYVTELGDICQRCCITGLPWQAERVC</sequence>
<comment type="caution">
    <text evidence="1">The sequence shown here is derived from an EMBL/GenBank/DDBJ whole genome shotgun (WGS) entry which is preliminary data.</text>
</comment>
<evidence type="ECO:0000313" key="2">
    <source>
        <dbReference type="Proteomes" id="UP000491181"/>
    </source>
</evidence>
<reference evidence="1 2" key="1">
    <citation type="journal article" date="2020" name="Microbiome">
        <title>Single-cell genomics of uncultured bacteria reveals dietary fiber responders in the mouse gut microbiota.</title>
        <authorList>
            <person name="Chijiiwa R."/>
            <person name="Hosokawa M."/>
            <person name="Kogawa M."/>
            <person name="Nishikawa Y."/>
            <person name="Ide K."/>
            <person name="Sakanashi C."/>
            <person name="Takahashi K."/>
            <person name="Takeyama H."/>
        </authorList>
    </citation>
    <scope>NUCLEOTIDE SEQUENCE [LARGE SCALE GENOMIC DNA]</scope>
    <source>
        <strain evidence="1">IMSAGC_001</strain>
    </source>
</reference>
<dbReference type="Proteomes" id="UP000491181">
    <property type="component" value="Unassembled WGS sequence"/>
</dbReference>
<proteinExistence type="predicted"/>
<gene>
    <name evidence="1" type="ORF">IMSAGC001_00265</name>
</gene>
<dbReference type="AlphaFoldDB" id="A0A7I9ZYD4"/>